<dbReference type="RefSeq" id="WP_027463804.1">
    <property type="nucleotide sequence ID" value="NZ_CP021081.1"/>
</dbReference>
<dbReference type="AlphaFoldDB" id="A0A221SYH5"/>
<proteinExistence type="predicted"/>
<dbReference type="STRING" id="317577.GCA_000419625_01427"/>
<dbReference type="Proteomes" id="UP000259030">
    <property type="component" value="Chromosome"/>
</dbReference>
<reference evidence="1 2" key="1">
    <citation type="submission" date="2017-05" db="EMBL/GenBank/DDBJ databases">
        <title>The complete genome sequence of Deinococcus ficus isolated from the rhizosphere of the Ficus religiosa L. in Taiwan.</title>
        <authorList>
            <person name="Wu K.-M."/>
            <person name="Liao T.-L."/>
            <person name="Liu Y.-M."/>
            <person name="Young C.-C."/>
            <person name="Tsai S.-F."/>
        </authorList>
    </citation>
    <scope>NUCLEOTIDE SEQUENCE [LARGE SCALE GENOMIC DNA]</scope>
    <source>
        <strain evidence="1 2">CC-FR2-10</strain>
    </source>
</reference>
<protein>
    <submittedName>
        <fullName evidence="1">Uncharacterized protein</fullName>
    </submittedName>
</protein>
<evidence type="ECO:0000313" key="2">
    <source>
        <dbReference type="Proteomes" id="UP000259030"/>
    </source>
</evidence>
<name>A0A221SYH5_9DEIO</name>
<dbReference type="EMBL" id="CP021081">
    <property type="protein sequence ID" value="ASN81705.1"/>
    <property type="molecule type" value="Genomic_DNA"/>
</dbReference>
<organism evidence="1 2">
    <name type="scientific">Deinococcus ficus</name>
    <dbReference type="NCBI Taxonomy" id="317577"/>
    <lineage>
        <taxon>Bacteria</taxon>
        <taxon>Thermotogati</taxon>
        <taxon>Deinococcota</taxon>
        <taxon>Deinococci</taxon>
        <taxon>Deinococcales</taxon>
        <taxon>Deinococcaceae</taxon>
        <taxon>Deinococcus</taxon>
    </lineage>
</organism>
<dbReference type="KEGG" id="dfc:DFI_12520"/>
<evidence type="ECO:0000313" key="1">
    <source>
        <dbReference type="EMBL" id="ASN81705.1"/>
    </source>
</evidence>
<sequence length="180" mass="19490">MTPRSRQDRAAAEIEARLQGLFTSEQARAALSALQATFAAQVVRTRQPATPGLAQGTEVFLDIGVYLTRSLARVDLDGRVLLDTVNTLCWDRYHEAGEALPPDLLEAADEATSPGGDLPGLWSEVQGDAAIARALAERLGWWTVANLTTNALHLEEGQAEEDLRRLWVVLAQGTPPPLPN</sequence>
<accession>A0A221SYH5</accession>
<gene>
    <name evidence="1" type="ORF">DFI_12520</name>
</gene>
<keyword evidence="2" id="KW-1185">Reference proteome</keyword>